<evidence type="ECO:0000256" key="1">
    <source>
        <dbReference type="SAM" id="SignalP"/>
    </source>
</evidence>
<gene>
    <name evidence="3" type="ORF">FOL46_006833</name>
    <name evidence="2" type="ORF">FOZ61_007310</name>
</gene>
<evidence type="ECO:0000313" key="3">
    <source>
        <dbReference type="EMBL" id="KAF4673609.1"/>
    </source>
</evidence>
<protein>
    <submittedName>
        <fullName evidence="3">Uncharacterized protein</fullName>
    </submittedName>
</protein>
<feature type="chain" id="PRO_5036205479" evidence="1">
    <location>
        <begin position="25"/>
        <end position="301"/>
    </location>
</feature>
<accession>A0A7J6MPT3</accession>
<feature type="signal peptide" evidence="1">
    <location>
        <begin position="1"/>
        <end position="24"/>
    </location>
</feature>
<evidence type="ECO:0000313" key="4">
    <source>
        <dbReference type="Proteomes" id="UP000570595"/>
    </source>
</evidence>
<dbReference type="Proteomes" id="UP000572268">
    <property type="component" value="Unassembled WGS sequence"/>
</dbReference>
<dbReference type="Proteomes" id="UP000570595">
    <property type="component" value="Unassembled WGS sequence"/>
</dbReference>
<dbReference type="OrthoDB" id="411542at2759"/>
<reference evidence="4 5" key="1">
    <citation type="submission" date="2020-04" db="EMBL/GenBank/DDBJ databases">
        <title>Perkinsus olseni comparative genomics.</title>
        <authorList>
            <person name="Bogema D.R."/>
        </authorList>
    </citation>
    <scope>NUCLEOTIDE SEQUENCE [LARGE SCALE GENOMIC DNA]</scope>
    <source>
        <strain evidence="2">ATCC PRA-179</strain>
        <strain evidence="3">ATCC PRA-31</strain>
    </source>
</reference>
<sequence>MRLHHQTPVRSLLLVLAFQGRAMGGQPQPILLGQTEEGTRYYFEPWPRGTTVNTNDMERHAVDGFDCLYVKPHQEPCKDSKECRLWMYTADDVKGSKQHWAPGKTCSGKGFEAFRPVGDGRMSWDTEASPLPSNDPIVTNANRLLKENKLLLSTSQERPTPDGVYYGFVEGGLGATIVFDDKSQLKQVTLHDPGHVGYDEFIYTMLGEAIRGFFGKHKSSEGAALILEPVHPDEFRGSRQSFRQTRRDTIHGEPFDSNDLPKILGMDASGKIKAFESHVRNRLRAVSEMASKLRPGFLARK</sequence>
<dbReference type="AlphaFoldDB" id="A0A7J6MPT3"/>
<dbReference type="EMBL" id="JABANN010000046">
    <property type="protein sequence ID" value="KAF4673609.1"/>
    <property type="molecule type" value="Genomic_DNA"/>
</dbReference>
<organism evidence="3 5">
    <name type="scientific">Perkinsus olseni</name>
    <name type="common">Perkinsus atlanticus</name>
    <dbReference type="NCBI Taxonomy" id="32597"/>
    <lineage>
        <taxon>Eukaryota</taxon>
        <taxon>Sar</taxon>
        <taxon>Alveolata</taxon>
        <taxon>Perkinsozoa</taxon>
        <taxon>Perkinsea</taxon>
        <taxon>Perkinsida</taxon>
        <taxon>Perkinsidae</taxon>
        <taxon>Perkinsus</taxon>
    </lineage>
</organism>
<name>A0A7J6MPT3_PEROL</name>
<evidence type="ECO:0000313" key="5">
    <source>
        <dbReference type="Proteomes" id="UP000572268"/>
    </source>
</evidence>
<dbReference type="EMBL" id="JABAHT010000044">
    <property type="protein sequence ID" value="KAF4668011.1"/>
    <property type="molecule type" value="Genomic_DNA"/>
</dbReference>
<comment type="caution">
    <text evidence="3">The sequence shown here is derived from an EMBL/GenBank/DDBJ whole genome shotgun (WGS) entry which is preliminary data.</text>
</comment>
<evidence type="ECO:0000313" key="2">
    <source>
        <dbReference type="EMBL" id="KAF4668011.1"/>
    </source>
</evidence>
<proteinExistence type="predicted"/>
<keyword evidence="1" id="KW-0732">Signal</keyword>